<feature type="compositionally biased region" description="Pro residues" evidence="2">
    <location>
        <begin position="884"/>
        <end position="917"/>
    </location>
</feature>
<dbReference type="SUPFAM" id="SSF54928">
    <property type="entry name" value="RNA-binding domain, RBD"/>
    <property type="match status" value="1"/>
</dbReference>
<dbReference type="GO" id="GO:0003723">
    <property type="term" value="F:RNA binding"/>
    <property type="evidence" value="ECO:0007669"/>
    <property type="project" value="UniProtKB-UniRule"/>
</dbReference>
<name>A0A834GLC0_RHOSS</name>
<comment type="caution">
    <text evidence="4">The sequence shown here is derived from an EMBL/GenBank/DDBJ whole genome shotgun (WGS) entry which is preliminary data.</text>
</comment>
<feature type="domain" description="RRM" evidence="3">
    <location>
        <begin position="580"/>
        <end position="652"/>
    </location>
</feature>
<evidence type="ECO:0000259" key="3">
    <source>
        <dbReference type="PROSITE" id="PS50102"/>
    </source>
</evidence>
<accession>A0A834GLC0</accession>
<evidence type="ECO:0000313" key="5">
    <source>
        <dbReference type="Proteomes" id="UP000626092"/>
    </source>
</evidence>
<reference evidence="4" key="1">
    <citation type="submission" date="2019-11" db="EMBL/GenBank/DDBJ databases">
        <authorList>
            <person name="Liu Y."/>
            <person name="Hou J."/>
            <person name="Li T.-Q."/>
            <person name="Guan C.-H."/>
            <person name="Wu X."/>
            <person name="Wu H.-Z."/>
            <person name="Ling F."/>
            <person name="Zhang R."/>
            <person name="Shi X.-G."/>
            <person name="Ren J.-P."/>
            <person name="Chen E.-F."/>
            <person name="Sun J.-M."/>
        </authorList>
    </citation>
    <scope>NUCLEOTIDE SEQUENCE</scope>
    <source>
        <strain evidence="4">Adult_tree_wgs_1</strain>
        <tissue evidence="4">Leaves</tissue>
    </source>
</reference>
<feature type="compositionally biased region" description="Polar residues" evidence="2">
    <location>
        <begin position="478"/>
        <end position="506"/>
    </location>
</feature>
<keyword evidence="1" id="KW-0694">RNA-binding</keyword>
<dbReference type="Proteomes" id="UP000626092">
    <property type="component" value="Unassembled WGS sequence"/>
</dbReference>
<dbReference type="SMART" id="SM00360">
    <property type="entry name" value="RRM"/>
    <property type="match status" value="1"/>
</dbReference>
<dbReference type="Pfam" id="PF00076">
    <property type="entry name" value="RRM_1"/>
    <property type="match status" value="1"/>
</dbReference>
<dbReference type="InterPro" id="IPR052586">
    <property type="entry name" value="ASCC2"/>
</dbReference>
<feature type="compositionally biased region" description="Polar residues" evidence="2">
    <location>
        <begin position="398"/>
        <end position="422"/>
    </location>
</feature>
<dbReference type="AlphaFoldDB" id="A0A834GLC0"/>
<proteinExistence type="predicted"/>
<dbReference type="OrthoDB" id="5577209at2759"/>
<dbReference type="PANTHER" id="PTHR21494">
    <property type="entry name" value="ACTIVATING SIGNAL COINTEGRATOR 1 COMPLEX SUBUNIT 2 ASC-1 COMPLEX SUBUNIT P100"/>
    <property type="match status" value="1"/>
</dbReference>
<dbReference type="EMBL" id="WJXA01000007">
    <property type="protein sequence ID" value="KAF7137939.1"/>
    <property type="molecule type" value="Genomic_DNA"/>
</dbReference>
<sequence>MASSEQPLKKRKLSDPLAETPPPPPQSLRQVYADSPLPPDEVLRRRRNKEEIRTLYDCYKRIKYCLSQKDDARLTPDLEQAYLSLITASRGCTSVQRIVADLIPRYASHCPTALEAAAKVVINMHNWSLAVIYRGEDADGVAFTTAKACIFGLADICHTASSEAPTSSVIHGICSAVFLNVLTFLVSTFEGKDIFQIVDTGTLMLHYSAELLSELEQKFSDEDESELVKLSKFRALCLLKIFFCCPRNLLAASFELLERTAMEGAYNEGRYLLSQVTSRLDASAMNYDLDNTRNEHKSSIATVGGKGNDVSSAGQVLDGDQALVGAPPVLKNCLLGLAVAKNRSLRKWIFSKYKMLCKSSSSEVVSEVSSVMEGIFESFAELVKLEDSGVHSDEDDSNPSNSRNRPYLVSRSSNQLETSSEVSGRDCKSRVYDRPSSDDLMDKYSGQRLKPQGSLVPLEVDILSNASSSHDSGGSKSINFETSEQGDLSRGRSSTPRDLSNNQIPSPVSRKPSDFRARSFELRNHYVQIEKNQVSTSDLRIPILRSSSGGTDTIFESPKSHIVWYSDGDPGAMDIFPASNQLWLGSLGPDASEALVRFQFEKFGPVERFLYFPFKRFALIEYRYIMDAIKAREIMKGHSPWGDCLRVKFLDEGLGTRGTVNGVAVGASCFVYVGNVSSQWAKDEILHESMKVVYKGPRMVTDLTVEGALLLEFDSPEDAAAVMGHVRHHRKERTHPLPSIHGDFRRNDGGDNMVESPHAQTVLESPVERFSTAEQMWMYRKPELQLHSGQGNIPCTPTGPAPPQPPILSTPPQPPILPTPPPPFQSSPFIRPVYFPPNSWDARGLTHHLPFMPASVTPLAQMQGSSQHSTQMFPLPVVPPPLASLPPPLPPSQPPLVPPPPSSPPPSPPPPPPPPPAVESSYSETSGQHLQYQWQGTLGKSGVHYCAIYAVRVDSDACKYLNAVSEPAEWPAKLDMNKRTDFRHVKSTFSSTPSHKVSALSLSLSLMLFYLSETADTQLIANHLPCIPVFAFGDANLHTYEFLPLYYGGRIHHELFGCWDRVTVKGFITEVLTKSVSSVGGHHEPPACLFRRCVLILVSILHSLEVREVCWLFPLSESDRKGFRDFISYLKQRECAGVIKIPASKSMWPRLLFILPPSGEGPNFLEKSMSIWDVWPLDLTSLGDESVGFSSSSGGGIRHQRMLWVPSAWIVSSNVDVISLTSSNHIYMSG</sequence>
<dbReference type="InterPro" id="IPR012921">
    <property type="entry name" value="SPOC_C"/>
</dbReference>
<keyword evidence="5" id="KW-1185">Reference proteome</keyword>
<dbReference type="InterPro" id="IPR012677">
    <property type="entry name" value="Nucleotide-bd_a/b_plait_sf"/>
</dbReference>
<dbReference type="CDD" id="cd00590">
    <property type="entry name" value="RRM_SF"/>
    <property type="match status" value="1"/>
</dbReference>
<feature type="region of interest" description="Disordered" evidence="2">
    <location>
        <begin position="884"/>
        <end position="926"/>
    </location>
</feature>
<evidence type="ECO:0000313" key="4">
    <source>
        <dbReference type="EMBL" id="KAF7137939.1"/>
    </source>
</evidence>
<dbReference type="PANTHER" id="PTHR21494:SF2">
    <property type="entry name" value="NUCLEIC ACID BINDING PROTEIN"/>
    <property type="match status" value="1"/>
</dbReference>
<dbReference type="GO" id="GO:0043130">
    <property type="term" value="F:ubiquitin binding"/>
    <property type="evidence" value="ECO:0007669"/>
    <property type="project" value="TreeGrafter"/>
</dbReference>
<organism evidence="4 5">
    <name type="scientific">Rhododendron simsii</name>
    <name type="common">Sims's rhododendron</name>
    <dbReference type="NCBI Taxonomy" id="118357"/>
    <lineage>
        <taxon>Eukaryota</taxon>
        <taxon>Viridiplantae</taxon>
        <taxon>Streptophyta</taxon>
        <taxon>Embryophyta</taxon>
        <taxon>Tracheophyta</taxon>
        <taxon>Spermatophyta</taxon>
        <taxon>Magnoliopsida</taxon>
        <taxon>eudicotyledons</taxon>
        <taxon>Gunneridae</taxon>
        <taxon>Pentapetalae</taxon>
        <taxon>asterids</taxon>
        <taxon>Ericales</taxon>
        <taxon>Ericaceae</taxon>
        <taxon>Ericoideae</taxon>
        <taxon>Rhodoreae</taxon>
        <taxon>Rhododendron</taxon>
    </lineage>
</organism>
<dbReference type="Pfam" id="PF07744">
    <property type="entry name" value="SPOC"/>
    <property type="match status" value="2"/>
</dbReference>
<dbReference type="InterPro" id="IPR000504">
    <property type="entry name" value="RRM_dom"/>
</dbReference>
<gene>
    <name evidence="4" type="ORF">RHSIM_Rhsim07G0220800</name>
</gene>
<feature type="compositionally biased region" description="Low complexity" evidence="2">
    <location>
        <begin position="466"/>
        <end position="477"/>
    </location>
</feature>
<dbReference type="PROSITE" id="PS50102">
    <property type="entry name" value="RRM"/>
    <property type="match status" value="1"/>
</dbReference>
<feature type="compositionally biased region" description="Basic and acidic residues" evidence="2">
    <location>
        <begin position="423"/>
        <end position="442"/>
    </location>
</feature>
<feature type="region of interest" description="Disordered" evidence="2">
    <location>
        <begin position="466"/>
        <end position="513"/>
    </location>
</feature>
<feature type="region of interest" description="Disordered" evidence="2">
    <location>
        <begin position="389"/>
        <end position="451"/>
    </location>
</feature>
<evidence type="ECO:0000256" key="1">
    <source>
        <dbReference type="PROSITE-ProRule" id="PRU00176"/>
    </source>
</evidence>
<evidence type="ECO:0000256" key="2">
    <source>
        <dbReference type="SAM" id="MobiDB-lite"/>
    </source>
</evidence>
<feature type="region of interest" description="Disordered" evidence="2">
    <location>
        <begin position="1"/>
        <end position="40"/>
    </location>
</feature>
<dbReference type="Gene3D" id="3.30.70.330">
    <property type="match status" value="1"/>
</dbReference>
<protein>
    <recommendedName>
        <fullName evidence="3">RRM domain-containing protein</fullName>
    </recommendedName>
</protein>
<dbReference type="InterPro" id="IPR035979">
    <property type="entry name" value="RBD_domain_sf"/>
</dbReference>